<evidence type="ECO:0000313" key="3">
    <source>
        <dbReference type="EMBL" id="KAJ4825497.1"/>
    </source>
</evidence>
<name>A0A9Q0J2D9_9ROSI</name>
<gene>
    <name evidence="3" type="ORF">Tsubulata_035017</name>
</gene>
<organism evidence="3 4">
    <name type="scientific">Turnera subulata</name>
    <dbReference type="NCBI Taxonomy" id="218843"/>
    <lineage>
        <taxon>Eukaryota</taxon>
        <taxon>Viridiplantae</taxon>
        <taxon>Streptophyta</taxon>
        <taxon>Embryophyta</taxon>
        <taxon>Tracheophyta</taxon>
        <taxon>Spermatophyta</taxon>
        <taxon>Magnoliopsida</taxon>
        <taxon>eudicotyledons</taxon>
        <taxon>Gunneridae</taxon>
        <taxon>Pentapetalae</taxon>
        <taxon>rosids</taxon>
        <taxon>fabids</taxon>
        <taxon>Malpighiales</taxon>
        <taxon>Passifloraceae</taxon>
        <taxon>Turnera</taxon>
    </lineage>
</organism>
<evidence type="ECO:0000313" key="4">
    <source>
        <dbReference type="Proteomes" id="UP001141552"/>
    </source>
</evidence>
<dbReference type="InterPro" id="IPR025836">
    <property type="entry name" value="Zn_knuckle_CX2CX4HX4C"/>
</dbReference>
<keyword evidence="4" id="KW-1185">Reference proteome</keyword>
<dbReference type="PANTHER" id="PTHR31286">
    <property type="entry name" value="GLYCINE-RICH CELL WALL STRUCTURAL PROTEIN 1.8-LIKE"/>
    <property type="match status" value="1"/>
</dbReference>
<dbReference type="OrthoDB" id="1707487at2759"/>
<protein>
    <recommendedName>
        <fullName evidence="2">Zinc knuckle CX2CX4HX4C domain-containing protein</fullName>
    </recommendedName>
</protein>
<dbReference type="EMBL" id="JAKUCV010006884">
    <property type="protein sequence ID" value="KAJ4825497.1"/>
    <property type="molecule type" value="Genomic_DNA"/>
</dbReference>
<proteinExistence type="predicted"/>
<sequence length="286" mass="32714">MNPQEERVEEVLSEDEEEVLELEEVTAPQEAQDRWCLLARVLGSKHVNPQAFSTLMGKVWNPKKGIEVEQLGRNLFFFSLFSRRDRQEVLTLFDEKGEKGWGKFVRVRVNMGVDKPIRKSLMIRTGKGDKVEILYRYEGLPNFCYLCGRLDHQLKDYDRRTEDSDEEEQVNYGEWLRASPRKPFRLKVEGRTREPDGTKPDKVNPVKRQLQLEKADELVIGSCVKENLTNTLQQMLVLGGSATSTVETSPILSTTPPVQPSNGTGDKVPLERAEDVRPPNISEQTL</sequence>
<comment type="caution">
    <text evidence="3">The sequence shown here is derived from an EMBL/GenBank/DDBJ whole genome shotgun (WGS) entry which is preliminary data.</text>
</comment>
<evidence type="ECO:0000256" key="1">
    <source>
        <dbReference type="SAM" id="MobiDB-lite"/>
    </source>
</evidence>
<dbReference type="Pfam" id="PF14392">
    <property type="entry name" value="zf-CCHC_4"/>
    <property type="match status" value="1"/>
</dbReference>
<feature type="domain" description="Zinc knuckle CX2CX4HX4C" evidence="2">
    <location>
        <begin position="111"/>
        <end position="157"/>
    </location>
</feature>
<dbReference type="AlphaFoldDB" id="A0A9Q0J2D9"/>
<feature type="compositionally biased region" description="Basic and acidic residues" evidence="1">
    <location>
        <begin position="268"/>
        <end position="277"/>
    </location>
</feature>
<dbReference type="InterPro" id="IPR040256">
    <property type="entry name" value="At4g02000-like"/>
</dbReference>
<dbReference type="PANTHER" id="PTHR31286:SF167">
    <property type="entry name" value="OS09G0268800 PROTEIN"/>
    <property type="match status" value="1"/>
</dbReference>
<dbReference type="Proteomes" id="UP001141552">
    <property type="component" value="Unassembled WGS sequence"/>
</dbReference>
<feature type="compositionally biased region" description="Polar residues" evidence="1">
    <location>
        <begin position="247"/>
        <end position="264"/>
    </location>
</feature>
<reference evidence="3" key="2">
    <citation type="journal article" date="2023" name="Plants (Basel)">
        <title>Annotation of the Turnera subulata (Passifloraceae) Draft Genome Reveals the S-Locus Evolved after the Divergence of Turneroideae from Passifloroideae in a Stepwise Manner.</title>
        <authorList>
            <person name="Henning P.M."/>
            <person name="Roalson E.H."/>
            <person name="Mir W."/>
            <person name="McCubbin A.G."/>
            <person name="Shore J.S."/>
        </authorList>
    </citation>
    <scope>NUCLEOTIDE SEQUENCE</scope>
    <source>
        <strain evidence="3">F60SS</strain>
    </source>
</reference>
<accession>A0A9Q0J2D9</accession>
<reference evidence="3" key="1">
    <citation type="submission" date="2022-02" db="EMBL/GenBank/DDBJ databases">
        <authorList>
            <person name="Henning P.M."/>
            <person name="McCubbin A.G."/>
            <person name="Shore J.S."/>
        </authorList>
    </citation>
    <scope>NUCLEOTIDE SEQUENCE</scope>
    <source>
        <strain evidence="3">F60SS</strain>
        <tissue evidence="3">Leaves</tissue>
    </source>
</reference>
<evidence type="ECO:0000259" key="2">
    <source>
        <dbReference type="Pfam" id="PF14392"/>
    </source>
</evidence>
<feature type="region of interest" description="Disordered" evidence="1">
    <location>
        <begin position="247"/>
        <end position="286"/>
    </location>
</feature>